<evidence type="ECO:0000313" key="2">
    <source>
        <dbReference type="Proteomes" id="UP000797356"/>
    </source>
</evidence>
<reference evidence="1" key="2">
    <citation type="submission" date="2019-07" db="EMBL/GenBank/DDBJ databases">
        <authorList>
            <person name="Yang Y."/>
            <person name="Bocs S."/>
            <person name="Baudouin L."/>
        </authorList>
    </citation>
    <scope>NUCLEOTIDE SEQUENCE</scope>
    <source>
        <tissue evidence="1">Spear leaf of Hainan Tall coconut</tissue>
    </source>
</reference>
<proteinExistence type="predicted"/>
<keyword evidence="2" id="KW-1185">Reference proteome</keyword>
<gene>
    <name evidence="1" type="ORF">COCNU_03G007680</name>
</gene>
<reference evidence="1" key="1">
    <citation type="journal article" date="2017" name="Gigascience">
        <title>The genome draft of coconut (Cocos nucifera).</title>
        <authorList>
            <person name="Xiao Y."/>
            <person name="Xu P."/>
            <person name="Fan H."/>
            <person name="Baudouin L."/>
            <person name="Xia W."/>
            <person name="Bocs S."/>
            <person name="Xu J."/>
            <person name="Li Q."/>
            <person name="Guo A."/>
            <person name="Zhou L."/>
            <person name="Li J."/>
            <person name="Wu Y."/>
            <person name="Ma Z."/>
            <person name="Armero A."/>
            <person name="Issali A.E."/>
            <person name="Liu N."/>
            <person name="Peng M."/>
            <person name="Yang Y."/>
        </authorList>
    </citation>
    <scope>NUCLEOTIDE SEQUENCE</scope>
    <source>
        <tissue evidence="1">Spear leaf of Hainan Tall coconut</tissue>
    </source>
</reference>
<comment type="caution">
    <text evidence="1">The sequence shown here is derived from an EMBL/GenBank/DDBJ whole genome shotgun (WGS) entry which is preliminary data.</text>
</comment>
<dbReference type="Proteomes" id="UP000797356">
    <property type="component" value="Chromosome 3"/>
</dbReference>
<sequence length="134" mass="14407">MPLVSPPSSHEKGKGFCWAATEGDLSSNLTGRTQILAGPPPSRERLHCCRSSSIPATLPSPAAPASIVASSPSSTLALLHPHALTFFLAPSPPRFHSCRPLSIPPPRRIQDFNWFFGLFASRNIVKQLVVVADE</sequence>
<evidence type="ECO:0000313" key="1">
    <source>
        <dbReference type="EMBL" id="KAG1334649.1"/>
    </source>
</evidence>
<organism evidence="1 2">
    <name type="scientific">Cocos nucifera</name>
    <name type="common">Coconut palm</name>
    <dbReference type="NCBI Taxonomy" id="13894"/>
    <lineage>
        <taxon>Eukaryota</taxon>
        <taxon>Viridiplantae</taxon>
        <taxon>Streptophyta</taxon>
        <taxon>Embryophyta</taxon>
        <taxon>Tracheophyta</taxon>
        <taxon>Spermatophyta</taxon>
        <taxon>Magnoliopsida</taxon>
        <taxon>Liliopsida</taxon>
        <taxon>Arecaceae</taxon>
        <taxon>Arecoideae</taxon>
        <taxon>Cocoseae</taxon>
        <taxon>Attaleinae</taxon>
        <taxon>Cocos</taxon>
    </lineage>
</organism>
<name>A0A8K0MYR0_COCNU</name>
<protein>
    <submittedName>
        <fullName evidence="1">Uncharacterized protein</fullName>
    </submittedName>
</protein>
<accession>A0A8K0MYR0</accession>
<dbReference type="AlphaFoldDB" id="A0A8K0MYR0"/>
<dbReference type="EMBL" id="CM017874">
    <property type="protein sequence ID" value="KAG1334649.1"/>
    <property type="molecule type" value="Genomic_DNA"/>
</dbReference>